<comment type="caution">
    <text evidence="2">The sequence shown here is derived from an EMBL/GenBank/DDBJ whole genome shotgun (WGS) entry which is preliminary data.</text>
</comment>
<gene>
    <name evidence="2" type="ORF">APHMUC_0256</name>
</gene>
<feature type="region of interest" description="Disordered" evidence="1">
    <location>
        <begin position="20"/>
        <end position="51"/>
    </location>
</feature>
<evidence type="ECO:0000313" key="3">
    <source>
        <dbReference type="Proteomes" id="UP000033441"/>
    </source>
</evidence>
<organism evidence="2 3">
    <name type="scientific">Anaplasma phagocytophilum str. ApMUC09</name>
    <dbReference type="NCBI Taxonomy" id="1359152"/>
    <lineage>
        <taxon>Bacteria</taxon>
        <taxon>Pseudomonadati</taxon>
        <taxon>Pseudomonadota</taxon>
        <taxon>Alphaproteobacteria</taxon>
        <taxon>Rickettsiales</taxon>
        <taxon>Anaplasmataceae</taxon>
        <taxon>Anaplasma</taxon>
        <taxon>phagocytophilum group</taxon>
    </lineage>
</organism>
<accession>A0A0F3N9H3</accession>
<sequence length="73" mass="8178">MDAVKRVDGVFELSRYVDTPCNQTRDSRSRAGPSTSSRPFRGASSLVPGTTLTSLDDDALEILDNIREQRHRR</sequence>
<reference evidence="2 3" key="1">
    <citation type="submission" date="2015-02" db="EMBL/GenBank/DDBJ databases">
        <title>Genome Sequencing of Rickettsiales.</title>
        <authorList>
            <person name="Daugherty S.C."/>
            <person name="Su Q."/>
            <person name="Abolude K."/>
            <person name="Beier-Sexton M."/>
            <person name="Carlyon J.A."/>
            <person name="Carter R."/>
            <person name="Day N.P."/>
            <person name="Dumler S.J."/>
            <person name="Dyachenko V."/>
            <person name="Godinez A."/>
            <person name="Kurtti T.J."/>
            <person name="Lichay M."/>
            <person name="Mullins K.E."/>
            <person name="Ott S."/>
            <person name="Pappas-Brown V."/>
            <person name="Paris D.H."/>
            <person name="Patel P."/>
            <person name="Richards A.L."/>
            <person name="Sadzewicz L."/>
            <person name="Sears K."/>
            <person name="Seidman D."/>
            <person name="Sengamalay N."/>
            <person name="Stenos J."/>
            <person name="Tallon L.J."/>
            <person name="Vincent G."/>
            <person name="Fraser C.M."/>
            <person name="Munderloh U."/>
            <person name="Dunning-Hotopp J.C."/>
        </authorList>
    </citation>
    <scope>NUCLEOTIDE SEQUENCE [LARGE SCALE GENOMIC DNA]</scope>
    <source>
        <strain evidence="2 3">ApMUC09</strain>
    </source>
</reference>
<dbReference type="Proteomes" id="UP000033441">
    <property type="component" value="Unassembled WGS sequence"/>
</dbReference>
<dbReference type="PATRIC" id="fig|1359152.3.peg.272"/>
<name>A0A0F3N9H3_ANAPH</name>
<dbReference type="EMBL" id="LANV01000001">
    <property type="protein sequence ID" value="KJV64700.1"/>
    <property type="molecule type" value="Genomic_DNA"/>
</dbReference>
<proteinExistence type="predicted"/>
<evidence type="ECO:0000256" key="1">
    <source>
        <dbReference type="SAM" id="MobiDB-lite"/>
    </source>
</evidence>
<protein>
    <submittedName>
        <fullName evidence="2">Uncharacterized protein</fullName>
    </submittedName>
</protein>
<dbReference type="AlphaFoldDB" id="A0A0F3N9H3"/>
<evidence type="ECO:0000313" key="2">
    <source>
        <dbReference type="EMBL" id="KJV64700.1"/>
    </source>
</evidence>